<comment type="similarity">
    <text evidence="2 6">Belongs to the PstS family.</text>
</comment>
<dbReference type="EMBL" id="JBHSPH010000006">
    <property type="protein sequence ID" value="MFC5863750.1"/>
    <property type="molecule type" value="Genomic_DNA"/>
</dbReference>
<evidence type="ECO:0000256" key="3">
    <source>
        <dbReference type="ARBA" id="ARBA00011529"/>
    </source>
</evidence>
<dbReference type="InterPro" id="IPR005673">
    <property type="entry name" value="ABC_phos-bd_PstS"/>
</dbReference>
<keyword evidence="4 6" id="KW-0813">Transport</keyword>
<evidence type="ECO:0000259" key="7">
    <source>
        <dbReference type="Pfam" id="PF12849"/>
    </source>
</evidence>
<dbReference type="Gene3D" id="3.40.190.10">
    <property type="entry name" value="Periplasmic binding protein-like II"/>
    <property type="match status" value="2"/>
</dbReference>
<evidence type="ECO:0000256" key="5">
    <source>
        <dbReference type="ARBA" id="ARBA00022592"/>
    </source>
</evidence>
<dbReference type="Proteomes" id="UP001596091">
    <property type="component" value="Unassembled WGS sequence"/>
</dbReference>
<gene>
    <name evidence="8" type="primary">pstS</name>
    <name evidence="8" type="ORF">ACFPT7_15690</name>
</gene>
<comment type="function">
    <text evidence="1">Part of the ABC transporter complex PstSACB involved in phosphate import.</text>
</comment>
<evidence type="ECO:0000256" key="2">
    <source>
        <dbReference type="ARBA" id="ARBA00008725"/>
    </source>
</evidence>
<protein>
    <recommendedName>
        <fullName evidence="6">Phosphate-binding protein</fullName>
    </recommendedName>
</protein>
<feature type="domain" description="PBP" evidence="7">
    <location>
        <begin position="31"/>
        <end position="330"/>
    </location>
</feature>
<dbReference type="NCBIfam" id="TIGR00975">
    <property type="entry name" value="3a0107s03"/>
    <property type="match status" value="1"/>
</dbReference>
<dbReference type="CDD" id="cd13565">
    <property type="entry name" value="PBP2_PstS"/>
    <property type="match status" value="1"/>
</dbReference>
<dbReference type="PANTHER" id="PTHR42996">
    <property type="entry name" value="PHOSPHATE-BINDING PROTEIN PSTS"/>
    <property type="match status" value="1"/>
</dbReference>
<name>A0ABW1EHU5_9BACT</name>
<keyword evidence="5 6" id="KW-0592">Phosphate transport</keyword>
<comment type="caution">
    <text evidence="8">The sequence shown here is derived from an EMBL/GenBank/DDBJ whole genome shotgun (WGS) entry which is preliminary data.</text>
</comment>
<comment type="subunit">
    <text evidence="3">The complex is composed of two ATP-binding proteins (PstB), two transmembrane proteins (PstC and PstA) and a solute-binding protein (PstS).</text>
</comment>
<evidence type="ECO:0000256" key="6">
    <source>
        <dbReference type="PIRNR" id="PIRNR002756"/>
    </source>
</evidence>
<accession>A0ABW1EHU5</accession>
<dbReference type="InterPro" id="IPR024370">
    <property type="entry name" value="PBP_domain"/>
</dbReference>
<reference evidence="9" key="1">
    <citation type="journal article" date="2019" name="Int. J. Syst. Evol. Microbiol.">
        <title>The Global Catalogue of Microorganisms (GCM) 10K type strain sequencing project: providing services to taxonomists for standard genome sequencing and annotation.</title>
        <authorList>
            <consortium name="The Broad Institute Genomics Platform"/>
            <consortium name="The Broad Institute Genome Sequencing Center for Infectious Disease"/>
            <person name="Wu L."/>
            <person name="Ma J."/>
        </authorList>
    </citation>
    <scope>NUCLEOTIDE SEQUENCE [LARGE SCALE GENOMIC DNA]</scope>
    <source>
        <strain evidence="9">JCM 4087</strain>
    </source>
</reference>
<proteinExistence type="inferred from homology"/>
<dbReference type="Pfam" id="PF12849">
    <property type="entry name" value="PBP_like_2"/>
    <property type="match status" value="1"/>
</dbReference>
<evidence type="ECO:0000256" key="1">
    <source>
        <dbReference type="ARBA" id="ARBA00002841"/>
    </source>
</evidence>
<keyword evidence="9" id="KW-1185">Reference proteome</keyword>
<organism evidence="8 9">
    <name type="scientific">Acidicapsa dinghuensis</name>
    <dbReference type="NCBI Taxonomy" id="2218256"/>
    <lineage>
        <taxon>Bacteria</taxon>
        <taxon>Pseudomonadati</taxon>
        <taxon>Acidobacteriota</taxon>
        <taxon>Terriglobia</taxon>
        <taxon>Terriglobales</taxon>
        <taxon>Acidobacteriaceae</taxon>
        <taxon>Acidicapsa</taxon>
    </lineage>
</organism>
<evidence type="ECO:0000256" key="4">
    <source>
        <dbReference type="ARBA" id="ARBA00022448"/>
    </source>
</evidence>
<sequence length="363" mass="38293">MSACRKSAIYRTGYIAAIAVGLVALPIAIAQATGTTIAETGSTLIYPLFRAWIDAYAKVDPAVHMTAGATGSGAGIAQAIAKQVQIGTSDAYMSDNEAMANPQILNIPIAISAQTVQVNLPELRGRELKLSGPVLAGIYSGAIREWNANPIAELNPGVSLPRHAIVPVRRAESSGDTFIFTQFLSFSAEDTHNSWGNTVGYGTTANWPSVSGELTATGNQGMVQTVARTPYAVGYVGGSFQDDAAKAGLITAMLENQDGKFLLPTPATVTAAAAELTPRTPADERLTLVFAPGVNSYPLINYEYAMVAEQQSNQQSAQAIANFLLWCISPQGGSADTLLKPVHFIALPTSIRARSELQITKIH</sequence>
<evidence type="ECO:0000313" key="9">
    <source>
        <dbReference type="Proteomes" id="UP001596091"/>
    </source>
</evidence>
<dbReference type="RefSeq" id="WP_263342484.1">
    <property type="nucleotide sequence ID" value="NZ_JAGSYH010000012.1"/>
</dbReference>
<dbReference type="PIRSF" id="PIRSF002756">
    <property type="entry name" value="PstS"/>
    <property type="match status" value="1"/>
</dbReference>
<evidence type="ECO:0000313" key="8">
    <source>
        <dbReference type="EMBL" id="MFC5863750.1"/>
    </source>
</evidence>
<dbReference type="InterPro" id="IPR050962">
    <property type="entry name" value="Phosphate-bind_PstS"/>
</dbReference>
<dbReference type="SUPFAM" id="SSF53850">
    <property type="entry name" value="Periplasmic binding protein-like II"/>
    <property type="match status" value="1"/>
</dbReference>
<dbReference type="PANTHER" id="PTHR42996:SF1">
    <property type="entry name" value="PHOSPHATE-BINDING PROTEIN PSTS"/>
    <property type="match status" value="1"/>
</dbReference>